<protein>
    <submittedName>
        <fullName evidence="2">Uncharacterized protein</fullName>
    </submittedName>
</protein>
<keyword evidence="1" id="KW-1133">Transmembrane helix</keyword>
<accession>A0A953J909</accession>
<proteinExistence type="predicted"/>
<evidence type="ECO:0000313" key="3">
    <source>
        <dbReference type="Proteomes" id="UP000705867"/>
    </source>
</evidence>
<keyword evidence="1" id="KW-0812">Transmembrane</keyword>
<gene>
    <name evidence="2" type="ORF">K8I29_03880</name>
</gene>
<reference evidence="2" key="1">
    <citation type="journal article" date="2021" name="bioRxiv">
        <title>Unraveling nitrogen, sulfur and carbon metabolic pathways and microbial community transcriptional responses to substrate deprivation and toxicity stresses in a bioreactor mimicking anoxic brackish coastal sediment conditions.</title>
        <authorList>
            <person name="Martins P.D."/>
            <person name="Echeveste M.J."/>
            <person name="Arshad A."/>
            <person name="Kurth J."/>
            <person name="Ouboter H."/>
            <person name="Jetten M.S.M."/>
            <person name="Welte C.U."/>
        </authorList>
    </citation>
    <scope>NUCLEOTIDE SEQUENCE</scope>
    <source>
        <strain evidence="2">MAG_39</strain>
    </source>
</reference>
<comment type="caution">
    <text evidence="2">The sequence shown here is derived from an EMBL/GenBank/DDBJ whole genome shotgun (WGS) entry which is preliminary data.</text>
</comment>
<dbReference type="PROSITE" id="PS51257">
    <property type="entry name" value="PROKAR_LIPOPROTEIN"/>
    <property type="match status" value="1"/>
</dbReference>
<feature type="transmembrane region" description="Helical" evidence="1">
    <location>
        <begin position="34"/>
        <end position="52"/>
    </location>
</feature>
<name>A0A953J909_9BACT</name>
<reference evidence="2" key="2">
    <citation type="submission" date="2021-08" db="EMBL/GenBank/DDBJ databases">
        <authorList>
            <person name="Dalcin Martins P."/>
        </authorList>
    </citation>
    <scope>NUCLEOTIDE SEQUENCE</scope>
    <source>
        <strain evidence="2">MAG_39</strain>
    </source>
</reference>
<dbReference type="AlphaFoldDB" id="A0A953J909"/>
<dbReference type="Proteomes" id="UP000705867">
    <property type="component" value="Unassembled WGS sequence"/>
</dbReference>
<sequence>MEGCKSKLLCGAVGVSSGLPGVVSLSNCTGGACTSCFLCAGAVVGILLLALVQKIKGMSLQTEGRG</sequence>
<organism evidence="2 3">
    <name type="scientific">Candidatus Nitrobium versatile</name>
    <dbReference type="NCBI Taxonomy" id="2884831"/>
    <lineage>
        <taxon>Bacteria</taxon>
        <taxon>Pseudomonadati</taxon>
        <taxon>Nitrospirota</taxon>
        <taxon>Nitrospiria</taxon>
        <taxon>Nitrospirales</taxon>
        <taxon>Nitrospiraceae</taxon>
        <taxon>Candidatus Nitrobium</taxon>
    </lineage>
</organism>
<keyword evidence="1" id="KW-0472">Membrane</keyword>
<evidence type="ECO:0000256" key="1">
    <source>
        <dbReference type="SAM" id="Phobius"/>
    </source>
</evidence>
<evidence type="ECO:0000313" key="2">
    <source>
        <dbReference type="EMBL" id="MBZ0155339.1"/>
    </source>
</evidence>
<dbReference type="EMBL" id="JAIOIV010000028">
    <property type="protein sequence ID" value="MBZ0155339.1"/>
    <property type="molecule type" value="Genomic_DNA"/>
</dbReference>